<feature type="compositionally biased region" description="Polar residues" evidence="2">
    <location>
        <begin position="280"/>
        <end position="299"/>
    </location>
</feature>
<proteinExistence type="predicted"/>
<evidence type="ECO:0000313" key="5">
    <source>
        <dbReference type="Proteomes" id="UP000799776"/>
    </source>
</evidence>
<dbReference type="InterPro" id="IPR034167">
    <property type="entry name" value="Nab3_RRM"/>
</dbReference>
<feature type="compositionally biased region" description="Basic and acidic residues" evidence="2">
    <location>
        <begin position="300"/>
        <end position="312"/>
    </location>
</feature>
<dbReference type="CDD" id="cd12342">
    <property type="entry name" value="RRM_Nab3p"/>
    <property type="match status" value="1"/>
</dbReference>
<feature type="compositionally biased region" description="Polar residues" evidence="2">
    <location>
        <begin position="182"/>
        <end position="197"/>
    </location>
</feature>
<feature type="compositionally biased region" description="Basic residues" evidence="2">
    <location>
        <begin position="512"/>
        <end position="525"/>
    </location>
</feature>
<feature type="compositionally biased region" description="Basic and acidic residues" evidence="2">
    <location>
        <begin position="474"/>
        <end position="488"/>
    </location>
</feature>
<dbReference type="SMART" id="SM00360">
    <property type="entry name" value="RRM"/>
    <property type="match status" value="1"/>
</dbReference>
<reference evidence="4" key="1">
    <citation type="journal article" date="2020" name="Stud. Mycol.">
        <title>101 Dothideomycetes genomes: a test case for predicting lifestyles and emergence of pathogens.</title>
        <authorList>
            <person name="Haridas S."/>
            <person name="Albert R."/>
            <person name="Binder M."/>
            <person name="Bloem J."/>
            <person name="Labutti K."/>
            <person name="Salamov A."/>
            <person name="Andreopoulos B."/>
            <person name="Baker S."/>
            <person name="Barry K."/>
            <person name="Bills G."/>
            <person name="Bluhm B."/>
            <person name="Cannon C."/>
            <person name="Castanera R."/>
            <person name="Culley D."/>
            <person name="Daum C."/>
            <person name="Ezra D."/>
            <person name="Gonzalez J."/>
            <person name="Henrissat B."/>
            <person name="Kuo A."/>
            <person name="Liang C."/>
            <person name="Lipzen A."/>
            <person name="Lutzoni F."/>
            <person name="Magnuson J."/>
            <person name="Mondo S."/>
            <person name="Nolan M."/>
            <person name="Ohm R."/>
            <person name="Pangilinan J."/>
            <person name="Park H.-J."/>
            <person name="Ramirez L."/>
            <person name="Alfaro M."/>
            <person name="Sun H."/>
            <person name="Tritt A."/>
            <person name="Yoshinaga Y."/>
            <person name="Zwiers L.-H."/>
            <person name="Turgeon B."/>
            <person name="Goodwin S."/>
            <person name="Spatafora J."/>
            <person name="Crous P."/>
            <person name="Grigoriev I."/>
        </authorList>
    </citation>
    <scope>NUCLEOTIDE SEQUENCE</scope>
    <source>
        <strain evidence="4">CBS 121410</strain>
    </source>
</reference>
<dbReference type="Proteomes" id="UP000799776">
    <property type="component" value="Unassembled WGS sequence"/>
</dbReference>
<dbReference type="InterPro" id="IPR052600">
    <property type="entry name" value="Nuc_rcpt_coact/corep"/>
</dbReference>
<dbReference type="InterPro" id="IPR012677">
    <property type="entry name" value="Nucleotide-bd_a/b_plait_sf"/>
</dbReference>
<dbReference type="PANTHER" id="PTHR23295">
    <property type="entry name" value="NUCLEAR RECEPTOR COACTIVATOR 5-RELATED"/>
    <property type="match status" value="1"/>
</dbReference>
<dbReference type="InterPro" id="IPR000504">
    <property type="entry name" value="RRM_dom"/>
</dbReference>
<sequence length="852" mass="92698">MNTRSPPAEPPQFRGQTLTPVSPKPLHFPQPANIPVLENQMDPIFNDTATHYPPESHQDNAEGDGQSSTGSLYAEQPAETGGGNGYAEPQKAESGEGAHNHHDTSAIQTYAHPTQDPADAPSDAAPAPNQAGLTPSFPYDPYAGQESAQSTTVDPQPTNGESGGVDFQALLDNLAASDNASPEQSAAQTTSPSQPSANAAGRTSPASALPVNPNLPPRPPPQDKPNTHPNYTPGDDIRSYHPHSQTTTATQYRNQSQLPQLMTAGATSGNASGGMTSTSYQQTPVSAMPRRTQSPTPSYRQRDSIDRRSDRDAQEDEAPWAPEVQKIYDEFLAEERVNVTEGQWDKFPVNSRLFIGNLPTEKVTKRDLFHIFHRHGKLAQISIKQAYGFVQFFESESCFRALKYEQGQNMRGRKMHLEISKPQRNTNRNSNGQQDQRAANRRRSRSPDYTRGGNAGSAPRGVDRYTGGSNGSPRGRDDGFRRRDDYRPGRRSPSPRGWGRRDRSRDRYDGRRRSRSRSPYGRRYRSPSPQRNHQLEDDLPLPRRKPDQVPDVQILVPQPQDTNRDFMAWVERGFTEKGVTCDVLLLSQKLDEGAVVRRQIVEGVLAISRIVPRHQETGKIALQIFNRSAGADKVSFEEYDNLDPSVCAQLVLRAKANSRVPPTPQYPVQQMAYGMPQPSAAYGMTPAQAPGPYPPQPNPAAAGPHDLTNAIANLDSNGLQKLLATIQPQGPSPQQQASTPSATTLTPDLSRMFGKLPTGQAPPTPSYGQPPSYPGQAPPGQQQHNPYAQLHNNPALASLLGGQLAAPTSAAVGATPISAGGGAPPPQQQGGMPAAGQTDMQEIMAQLAKYRR</sequence>
<dbReference type="PROSITE" id="PS50102">
    <property type="entry name" value="RRM"/>
    <property type="match status" value="1"/>
</dbReference>
<feature type="compositionally biased region" description="Low complexity" evidence="2">
    <location>
        <begin position="262"/>
        <end position="279"/>
    </location>
</feature>
<feature type="compositionally biased region" description="Polar residues" evidence="2">
    <location>
        <begin position="146"/>
        <end position="160"/>
    </location>
</feature>
<name>A0A9P4LUY8_9PEZI</name>
<keyword evidence="5" id="KW-1185">Reference proteome</keyword>
<feature type="compositionally biased region" description="Low complexity" evidence="2">
    <location>
        <begin position="728"/>
        <end position="747"/>
    </location>
</feature>
<evidence type="ECO:0000313" key="4">
    <source>
        <dbReference type="EMBL" id="KAF2085427.1"/>
    </source>
</evidence>
<feature type="region of interest" description="Disordered" evidence="2">
    <location>
        <begin position="682"/>
        <end position="710"/>
    </location>
</feature>
<feature type="compositionally biased region" description="Low complexity" evidence="2">
    <location>
        <begin position="116"/>
        <end position="128"/>
    </location>
</feature>
<dbReference type="InterPro" id="IPR035979">
    <property type="entry name" value="RBD_domain_sf"/>
</dbReference>
<feature type="compositionally biased region" description="Pro residues" evidence="2">
    <location>
        <begin position="689"/>
        <end position="698"/>
    </location>
</feature>
<feature type="compositionally biased region" description="Low complexity" evidence="2">
    <location>
        <begin position="169"/>
        <end position="181"/>
    </location>
</feature>
<feature type="region of interest" description="Disordered" evidence="2">
    <location>
        <begin position="813"/>
        <end position="840"/>
    </location>
</feature>
<feature type="compositionally biased region" description="Pro residues" evidence="2">
    <location>
        <begin position="213"/>
        <end position="223"/>
    </location>
</feature>
<gene>
    <name evidence="4" type="ORF">K490DRAFT_67842</name>
</gene>
<dbReference type="OrthoDB" id="10044938at2759"/>
<evidence type="ECO:0000259" key="3">
    <source>
        <dbReference type="PROSITE" id="PS50102"/>
    </source>
</evidence>
<dbReference type="EMBL" id="ML978731">
    <property type="protein sequence ID" value="KAF2085427.1"/>
    <property type="molecule type" value="Genomic_DNA"/>
</dbReference>
<keyword evidence="1" id="KW-0694">RNA-binding</keyword>
<feature type="compositionally biased region" description="Low complexity" evidence="2">
    <location>
        <begin position="828"/>
        <end position="837"/>
    </location>
</feature>
<feature type="region of interest" description="Disordered" evidence="2">
    <location>
        <begin position="1"/>
        <end position="320"/>
    </location>
</feature>
<dbReference type="Pfam" id="PF00076">
    <property type="entry name" value="RRM_1"/>
    <property type="match status" value="1"/>
</dbReference>
<protein>
    <recommendedName>
        <fullName evidence="3">RRM domain-containing protein</fullName>
    </recommendedName>
</protein>
<feature type="compositionally biased region" description="Basic and acidic residues" evidence="2">
    <location>
        <begin position="90"/>
        <end position="104"/>
    </location>
</feature>
<dbReference type="GO" id="GO:0003723">
    <property type="term" value="F:RNA binding"/>
    <property type="evidence" value="ECO:0007669"/>
    <property type="project" value="UniProtKB-UniRule"/>
</dbReference>
<feature type="region of interest" description="Disordered" evidence="2">
    <location>
        <begin position="728"/>
        <end position="788"/>
    </location>
</feature>
<dbReference type="PANTHER" id="PTHR23295:SF6">
    <property type="entry name" value="NEOSIN, ISOFORM A"/>
    <property type="match status" value="1"/>
</dbReference>
<feature type="compositionally biased region" description="Polar residues" evidence="2">
    <location>
        <begin position="422"/>
        <end position="437"/>
    </location>
</feature>
<feature type="compositionally biased region" description="Polar residues" evidence="2">
    <location>
        <begin position="779"/>
        <end position="788"/>
    </location>
</feature>
<feature type="compositionally biased region" description="Polar residues" evidence="2">
    <location>
        <begin position="242"/>
        <end position="260"/>
    </location>
</feature>
<organism evidence="4 5">
    <name type="scientific">Saccharata proteae CBS 121410</name>
    <dbReference type="NCBI Taxonomy" id="1314787"/>
    <lineage>
        <taxon>Eukaryota</taxon>
        <taxon>Fungi</taxon>
        <taxon>Dikarya</taxon>
        <taxon>Ascomycota</taxon>
        <taxon>Pezizomycotina</taxon>
        <taxon>Dothideomycetes</taxon>
        <taxon>Dothideomycetes incertae sedis</taxon>
        <taxon>Botryosphaeriales</taxon>
        <taxon>Saccharataceae</taxon>
        <taxon>Saccharata</taxon>
    </lineage>
</organism>
<dbReference type="AlphaFoldDB" id="A0A9P4LUY8"/>
<feature type="compositionally biased region" description="Basic and acidic residues" evidence="2">
    <location>
        <begin position="499"/>
        <end position="511"/>
    </location>
</feature>
<accession>A0A9P4LUY8</accession>
<feature type="domain" description="RRM" evidence="3">
    <location>
        <begin position="351"/>
        <end position="422"/>
    </location>
</feature>
<evidence type="ECO:0000256" key="1">
    <source>
        <dbReference type="PROSITE-ProRule" id="PRU00176"/>
    </source>
</evidence>
<evidence type="ECO:0000256" key="2">
    <source>
        <dbReference type="SAM" id="MobiDB-lite"/>
    </source>
</evidence>
<dbReference type="Gene3D" id="3.30.70.330">
    <property type="match status" value="1"/>
</dbReference>
<feature type="region of interest" description="Disordered" evidence="2">
    <location>
        <begin position="419"/>
        <end position="550"/>
    </location>
</feature>
<dbReference type="SUPFAM" id="SSF54928">
    <property type="entry name" value="RNA-binding domain, RBD"/>
    <property type="match status" value="1"/>
</dbReference>
<feature type="compositionally biased region" description="Basic and acidic residues" evidence="2">
    <location>
        <begin position="533"/>
        <end position="548"/>
    </location>
</feature>
<comment type="caution">
    <text evidence="4">The sequence shown here is derived from an EMBL/GenBank/DDBJ whole genome shotgun (WGS) entry which is preliminary data.</text>
</comment>